<evidence type="ECO:0000259" key="1">
    <source>
        <dbReference type="PROSITE" id="PS51704"/>
    </source>
</evidence>
<dbReference type="SUPFAM" id="SSF51695">
    <property type="entry name" value="PLC-like phosphodiesterases"/>
    <property type="match status" value="1"/>
</dbReference>
<keyword evidence="4" id="KW-1185">Reference proteome</keyword>
<dbReference type="Pfam" id="PF03009">
    <property type="entry name" value="GDPD"/>
    <property type="match status" value="1"/>
</dbReference>
<reference evidence="3" key="3">
    <citation type="submission" date="2020-01" db="EMBL/GenBank/DDBJ databases">
        <authorList>
            <person name="Cousin F.J."/>
            <person name="Le Guellec R."/>
            <person name="Cretenet M."/>
        </authorList>
    </citation>
    <scope>NUCLEOTIDE SEQUENCE</scope>
    <source>
        <strain evidence="3">UCMA 15228</strain>
    </source>
</reference>
<dbReference type="GO" id="GO:0008081">
    <property type="term" value="F:phosphoric diester hydrolase activity"/>
    <property type="evidence" value="ECO:0007669"/>
    <property type="project" value="InterPro"/>
</dbReference>
<accession>A0AAJ1R7S6</accession>
<dbReference type="PANTHER" id="PTHR46211:SF1">
    <property type="entry name" value="GLYCEROPHOSPHODIESTER PHOSPHODIESTERASE, CYTOPLASMIC"/>
    <property type="match status" value="1"/>
</dbReference>
<dbReference type="EMBL" id="CP029684">
    <property type="protein sequence ID" value="QAS70390.1"/>
    <property type="molecule type" value="Genomic_DNA"/>
</dbReference>
<dbReference type="Gene3D" id="3.20.20.190">
    <property type="entry name" value="Phosphatidylinositol (PI) phosphodiesterase"/>
    <property type="match status" value="1"/>
</dbReference>
<sequence length="255" mass="29598">MQTRIFAHRGYKNAAPENTLPSFQAAVKYPIDGLEIDVHMTKDHELVVIHDEKVDRTSNGSGYVKNKTLAELKSLDFGSWFSKTYEHTQIMTLHEFLNWLSLIQFNKILLIELKTDHVDYPGIEEAVLNTLSSFPTAQWQLVLQSFNRKTVHRLRQLDGSIDLAKLTFLIAPRDVFDFLTKRIQQINPDFRFVFNRMLITCFKKSCFAPWVVDEPRDLINIFKKPLHAVITNQIELATQLRDSIQGSNQENHVKQ</sequence>
<dbReference type="InterPro" id="IPR017946">
    <property type="entry name" value="PLC-like_Pdiesterase_TIM-brl"/>
</dbReference>
<dbReference type="Proteomes" id="UP001167919">
    <property type="component" value="Unassembled WGS sequence"/>
</dbReference>
<evidence type="ECO:0000313" key="2">
    <source>
        <dbReference type="EMBL" id="MDN6899699.1"/>
    </source>
</evidence>
<reference evidence="2" key="2">
    <citation type="submission" date="2019-01" db="EMBL/GenBank/DDBJ databases">
        <title>Oenococcus sicerae UCMA17102.</title>
        <authorList>
            <person name="Cousin F.J."/>
            <person name="Le Guellec R."/>
            <person name="Cretenet M."/>
        </authorList>
    </citation>
    <scope>NUCLEOTIDE SEQUENCE</scope>
    <source>
        <strain evidence="2">UCMA17102</strain>
    </source>
</reference>
<evidence type="ECO:0000313" key="5">
    <source>
        <dbReference type="Proteomes" id="UP001167919"/>
    </source>
</evidence>
<protein>
    <submittedName>
        <fullName evidence="2">Glycerophosphodiester phosphodiesterase</fullName>
    </submittedName>
</protein>
<dbReference type="GO" id="GO:0006629">
    <property type="term" value="P:lipid metabolic process"/>
    <property type="evidence" value="ECO:0007669"/>
    <property type="project" value="InterPro"/>
</dbReference>
<dbReference type="AlphaFoldDB" id="A0AAJ1R7S6"/>
<dbReference type="InterPro" id="IPR030395">
    <property type="entry name" value="GP_PDE_dom"/>
</dbReference>
<gene>
    <name evidence="3" type="ORF">DLJ48_07580</name>
    <name evidence="2" type="ORF">EVC35_01585</name>
</gene>
<reference evidence="3 4" key="1">
    <citation type="journal article" date="2019" name="Syst. Appl. Microbiol.">
        <title>Oenococcus sicerae sp. nov., isolated from French cider.</title>
        <authorList>
            <person name="Cousin F.J."/>
            <person name="Le Guellec R."/>
            <person name="Chagnot C."/>
            <person name="Goux D."/>
            <person name="Dalmasso M."/>
            <person name="Laplace J.M."/>
            <person name="Cretenet M."/>
        </authorList>
    </citation>
    <scope>NUCLEOTIDE SEQUENCE [LARGE SCALE GENOMIC DNA]</scope>
    <source>
        <strain evidence="3 4">UCMA 15228</strain>
    </source>
</reference>
<feature type="domain" description="GP-PDE" evidence="1">
    <location>
        <begin position="3"/>
        <end position="241"/>
    </location>
</feature>
<name>A0AAJ1R7S6_9LACO</name>
<evidence type="ECO:0000313" key="4">
    <source>
        <dbReference type="Proteomes" id="UP000286907"/>
    </source>
</evidence>
<dbReference type="PANTHER" id="PTHR46211">
    <property type="entry name" value="GLYCEROPHOSPHORYL DIESTER PHOSPHODIESTERASE"/>
    <property type="match status" value="1"/>
</dbReference>
<evidence type="ECO:0000313" key="3">
    <source>
        <dbReference type="EMBL" id="QAS70390.1"/>
    </source>
</evidence>
<dbReference type="RefSeq" id="WP_128686857.1">
    <property type="nucleotide sequence ID" value="NZ_CP029684.2"/>
</dbReference>
<dbReference type="Proteomes" id="UP000286907">
    <property type="component" value="Chromosome"/>
</dbReference>
<proteinExistence type="predicted"/>
<dbReference type="EMBL" id="SDWY01000001">
    <property type="protein sequence ID" value="MDN6899699.1"/>
    <property type="molecule type" value="Genomic_DNA"/>
</dbReference>
<organism evidence="2 5">
    <name type="scientific">Oenococcus sicerae</name>
    <dbReference type="NCBI Taxonomy" id="2203724"/>
    <lineage>
        <taxon>Bacteria</taxon>
        <taxon>Bacillati</taxon>
        <taxon>Bacillota</taxon>
        <taxon>Bacilli</taxon>
        <taxon>Lactobacillales</taxon>
        <taxon>Lactobacillaceae</taxon>
        <taxon>Oenococcus</taxon>
    </lineage>
</organism>
<dbReference type="PROSITE" id="PS51704">
    <property type="entry name" value="GP_PDE"/>
    <property type="match status" value="1"/>
</dbReference>